<dbReference type="GeneID" id="91007064"/>
<dbReference type="RefSeq" id="WP_107955242.1">
    <property type="nucleotide sequence ID" value="NZ_QAYE01000008.1"/>
</dbReference>
<evidence type="ECO:0008006" key="5">
    <source>
        <dbReference type="Google" id="ProtNLM"/>
    </source>
</evidence>
<protein>
    <recommendedName>
        <fullName evidence="5">Secreted protein with PEP-CTERM sorting signal</fullName>
    </recommendedName>
</protein>
<evidence type="ECO:0000256" key="1">
    <source>
        <dbReference type="SAM" id="Phobius"/>
    </source>
</evidence>
<comment type="caution">
    <text evidence="3">The sequence shown here is derived from an EMBL/GenBank/DDBJ whole genome shotgun (WGS) entry which is preliminary data.</text>
</comment>
<sequence>MKLIPNWRHAWRLASVRVAAIGAVATTAAAAAPDTALQVWQSLPDAVRDVVPSPVSRWVTPVLFVATLVARILKKREATDGE</sequence>
<reference evidence="3 4" key="1">
    <citation type="submission" date="2018-04" db="EMBL/GenBank/DDBJ databases">
        <title>Genomic Encyclopedia of Type Strains, Phase III (KMG-III): the genomes of soil and plant-associated and newly described type strains.</title>
        <authorList>
            <person name="Whitman W."/>
        </authorList>
    </citation>
    <scope>NUCLEOTIDE SEQUENCE [LARGE SCALE GENOMIC DNA]</scope>
    <source>
        <strain evidence="3 4">MA-olki</strain>
    </source>
</reference>
<evidence type="ECO:0000256" key="2">
    <source>
        <dbReference type="SAM" id="SignalP"/>
    </source>
</evidence>
<keyword evidence="1" id="KW-1133">Transmembrane helix</keyword>
<proteinExistence type="predicted"/>
<evidence type="ECO:0000313" key="4">
    <source>
        <dbReference type="Proteomes" id="UP000244013"/>
    </source>
</evidence>
<name>A0A2T5U0P5_9SPHN</name>
<dbReference type="EMBL" id="QAYE01000008">
    <property type="protein sequence ID" value="PTW45065.1"/>
    <property type="molecule type" value="Genomic_DNA"/>
</dbReference>
<keyword evidence="2" id="KW-0732">Signal</keyword>
<dbReference type="Proteomes" id="UP000244013">
    <property type="component" value="Unassembled WGS sequence"/>
</dbReference>
<dbReference type="AlphaFoldDB" id="A0A2T5U0P5"/>
<feature type="chain" id="PRO_5015781560" description="Secreted protein with PEP-CTERM sorting signal" evidence="2">
    <location>
        <begin position="31"/>
        <end position="82"/>
    </location>
</feature>
<keyword evidence="1" id="KW-0472">Membrane</keyword>
<accession>A0A2T5U0P5</accession>
<dbReference type="Pfam" id="PF25612">
    <property type="entry name" value="DUF7940"/>
    <property type="match status" value="1"/>
</dbReference>
<gene>
    <name evidence="3" type="ORF">C8J25_108157</name>
</gene>
<dbReference type="InterPro" id="IPR057700">
    <property type="entry name" value="DUF7940"/>
</dbReference>
<dbReference type="OrthoDB" id="7585869at2"/>
<keyword evidence="1" id="KW-0812">Transmembrane</keyword>
<feature type="transmembrane region" description="Helical" evidence="1">
    <location>
        <begin position="55"/>
        <end position="73"/>
    </location>
</feature>
<evidence type="ECO:0000313" key="3">
    <source>
        <dbReference type="EMBL" id="PTW45065.1"/>
    </source>
</evidence>
<feature type="signal peptide" evidence="2">
    <location>
        <begin position="1"/>
        <end position="30"/>
    </location>
</feature>
<organism evidence="3 4">
    <name type="scientific">Sphingomonas faeni</name>
    <dbReference type="NCBI Taxonomy" id="185950"/>
    <lineage>
        <taxon>Bacteria</taxon>
        <taxon>Pseudomonadati</taxon>
        <taxon>Pseudomonadota</taxon>
        <taxon>Alphaproteobacteria</taxon>
        <taxon>Sphingomonadales</taxon>
        <taxon>Sphingomonadaceae</taxon>
        <taxon>Sphingomonas</taxon>
    </lineage>
</organism>